<feature type="region of interest" description="Disordered" evidence="7">
    <location>
        <begin position="719"/>
        <end position="749"/>
    </location>
</feature>
<dbReference type="Proteomes" id="UP000464524">
    <property type="component" value="Chromosome"/>
</dbReference>
<evidence type="ECO:0000256" key="7">
    <source>
        <dbReference type="SAM" id="MobiDB-lite"/>
    </source>
</evidence>
<evidence type="ECO:0000256" key="1">
    <source>
        <dbReference type="ARBA" id="ARBA00022490"/>
    </source>
</evidence>
<dbReference type="CDD" id="cd03278">
    <property type="entry name" value="ABC_SMC_barmotin"/>
    <property type="match status" value="2"/>
</dbReference>
<feature type="coiled-coil region" evidence="6">
    <location>
        <begin position="1019"/>
        <end position="1056"/>
    </location>
</feature>
<keyword evidence="3 6" id="KW-0067">ATP-binding</keyword>
<feature type="coiled-coil region" evidence="6">
    <location>
        <begin position="796"/>
        <end position="844"/>
    </location>
</feature>
<feature type="coiled-coil region" evidence="6">
    <location>
        <begin position="361"/>
        <end position="423"/>
    </location>
</feature>
<evidence type="ECO:0000256" key="5">
    <source>
        <dbReference type="ARBA" id="ARBA00023125"/>
    </source>
</evidence>
<dbReference type="GO" id="GO:0005737">
    <property type="term" value="C:cytoplasm"/>
    <property type="evidence" value="ECO:0007669"/>
    <property type="project" value="UniProtKB-SubCell"/>
</dbReference>
<organism evidence="9 10">
    <name type="scientific">Paraglaciecola mesophila</name>
    <dbReference type="NCBI Taxonomy" id="197222"/>
    <lineage>
        <taxon>Bacteria</taxon>
        <taxon>Pseudomonadati</taxon>
        <taxon>Pseudomonadota</taxon>
        <taxon>Gammaproteobacteria</taxon>
        <taxon>Alteromonadales</taxon>
        <taxon>Alteromonadaceae</taxon>
        <taxon>Paraglaciecola</taxon>
    </lineage>
</organism>
<dbReference type="GO" id="GO:0030261">
    <property type="term" value="P:chromosome condensation"/>
    <property type="evidence" value="ECO:0007669"/>
    <property type="project" value="InterPro"/>
</dbReference>
<dbReference type="GO" id="GO:0005524">
    <property type="term" value="F:ATP binding"/>
    <property type="evidence" value="ECO:0007669"/>
    <property type="project" value="UniProtKB-UniRule"/>
</dbReference>
<dbReference type="HAMAP" id="MF_01894">
    <property type="entry name" value="Smc_prok"/>
    <property type="match status" value="1"/>
</dbReference>
<dbReference type="PIRSF" id="PIRSF005719">
    <property type="entry name" value="SMC"/>
    <property type="match status" value="1"/>
</dbReference>
<dbReference type="KEGG" id="pmes:FX988_00057"/>
<name>A0A857JCU6_9ALTE</name>
<proteinExistence type="inferred from homology"/>
<comment type="domain">
    <text evidence="6">Contains large globular domains required for ATP hydrolysis at each terminus and a third globular domain forming a flexible hinge near the middle of the molecule. These domains are separated by coiled-coil structures.</text>
</comment>
<keyword evidence="4 6" id="KW-0175">Coiled coil</keyword>
<dbReference type="InterPro" id="IPR027417">
    <property type="entry name" value="P-loop_NTPase"/>
</dbReference>
<evidence type="ECO:0000259" key="8">
    <source>
        <dbReference type="Pfam" id="PF02463"/>
    </source>
</evidence>
<gene>
    <name evidence="6" type="primary">smc</name>
    <name evidence="9" type="ORF">FX988_00057</name>
</gene>
<dbReference type="GO" id="GO:0016887">
    <property type="term" value="F:ATP hydrolysis activity"/>
    <property type="evidence" value="ECO:0007669"/>
    <property type="project" value="InterPro"/>
</dbReference>
<dbReference type="InterPro" id="IPR003395">
    <property type="entry name" value="RecF/RecN/SMC_N"/>
</dbReference>
<evidence type="ECO:0000256" key="4">
    <source>
        <dbReference type="ARBA" id="ARBA00023054"/>
    </source>
</evidence>
<reference evidence="9 10" key="1">
    <citation type="submission" date="2019-12" db="EMBL/GenBank/DDBJ databases">
        <title>Genome sequencing and assembly of endphytes of Porphyra tenera.</title>
        <authorList>
            <person name="Park J.M."/>
            <person name="Shin R."/>
            <person name="Jo S.H."/>
        </authorList>
    </citation>
    <scope>NUCLEOTIDE SEQUENCE [LARGE SCALE GENOMIC DNA]</scope>
    <source>
        <strain evidence="9 10">GPM4</strain>
    </source>
</reference>
<comment type="similarity">
    <text evidence="6">Belongs to the SMC family.</text>
</comment>
<feature type="compositionally biased region" description="Basic and acidic residues" evidence="7">
    <location>
        <begin position="721"/>
        <end position="741"/>
    </location>
</feature>
<dbReference type="Gene3D" id="3.40.50.300">
    <property type="entry name" value="P-loop containing nucleotide triphosphate hydrolases"/>
    <property type="match status" value="2"/>
</dbReference>
<keyword evidence="5 6" id="KW-0238">DNA-binding</keyword>
<feature type="binding site" evidence="6">
    <location>
        <begin position="79"/>
        <end position="86"/>
    </location>
    <ligand>
        <name>ATP</name>
        <dbReference type="ChEBI" id="CHEBI:30616"/>
    </ligand>
</feature>
<evidence type="ECO:0000256" key="6">
    <source>
        <dbReference type="HAMAP-Rule" id="MF_01894"/>
    </source>
</evidence>
<sequence length="1211" mass="136755">MANIDAILGYYTDELGHGKTSIVTRSEFCYISSVSQNNDKTGITFLFMRLKKIKLAGFKSFVDPTSIPFVDDMTAIVGPNGCGKSNVIDAVRWVLGESSAKNLRGDAMIDVIFNGSSARKPVSQCTVELVFDNTSGRIQGEFASYNEISVKRLVTKDGQSSYFLNNSKCRRRDVTDLFLGTGLGPRSYAIIEQGTISRLIESKPQELRVFIEEAAGISKYKERRRETENRIRHTKENLERLDDVRGELAAQLQKLEKQAAAAKRYKELKQQERQLRNELAAIRWSNFNAKIVHLEQQTQQQEADLEAFIARQRGDEKEITLYRTRQQDLKQQLQDSQQAYFRLGTDITRLEQNQLHSKQRISQINQELGTLNEAIQDSEAEQKTNVLRIADLTVTIDKYEPEHALAEHALEDAIWQLQNLEERTLTEQNQWREQEHTYQKYKQQAQSYHGKIQSILAMQMRSEERISEIKSEINSFDSEECNVQIEQAHAQQQLAQEQHDEAQLQYQAQSEALHQAQLDWRAFSDAQTKTQGELHAIEAQINALQSVQDLSKGYEEYQQKLLEKGIDSQPWQATLRVTPGWESAVEAVSAQLKNALLVQSSCDITLFEEAKWQGIVLVIDSQSSQLENSSSEVGTLGSVMTKGVVPQWMADIRIAKTREEALALRHSLGKGQSVVSADGLWLGDNWVVDGCSEEAGGNIQRANMIATLESKLPAIQQQCDSARHSNEQAQQKVERLNHSKEQAQGTLSRCNEALSQKKNHAQWLTQQQQTNAQRSQKLHVELKRQQEILLKEQADLAETTAQTEELAETLLGLEDQQSDIEKQREALNNQLRDQRHQVDTLKAQLHQGALTLKGHQGEWQSLKSIHAKETAQLQNMLYKKEQLNSELTLLSTPLDEQGSALQTMLLKHNKLDEEQKKLHSELGEIEHQLDLIEKGQQGINAQIHQMQQNIQASQVECEGYRVRAKSVIEQLNEAKVQLQPILERLSETTDEKRWQEQLDRTVSAVARLGAVNLAAVEEYDVQAQRKQHLDEQNQDLESALETLEQAIRKIDKETRTRFKNTFDRVNNGLQTLFPKVFGGGSAYLALTDDDLLETGVSIMARPPGKKNSTIHLLSGGEKALTALSLVFAIFQLNPAPFCLLDEVDAPLDDANVGRFCKLVSEMSASVQFIYITHNKIAMEMASHLTGVTMAEPGVSRMVAVDVEQALAIAQA</sequence>
<keyword evidence="1 6" id="KW-0963">Cytoplasm</keyword>
<dbReference type="Pfam" id="PF02463">
    <property type="entry name" value="SMC_N"/>
    <property type="match status" value="1"/>
</dbReference>
<comment type="function">
    <text evidence="6">Required for chromosome condensation and partitioning.</text>
</comment>
<keyword evidence="10" id="KW-1185">Reference proteome</keyword>
<dbReference type="GO" id="GO:0003677">
    <property type="term" value="F:DNA binding"/>
    <property type="evidence" value="ECO:0007669"/>
    <property type="project" value="UniProtKB-UniRule"/>
</dbReference>
<evidence type="ECO:0000256" key="3">
    <source>
        <dbReference type="ARBA" id="ARBA00022840"/>
    </source>
</evidence>
<keyword evidence="2 6" id="KW-0547">Nucleotide-binding</keyword>
<dbReference type="InterPro" id="IPR011890">
    <property type="entry name" value="SMC_prok"/>
</dbReference>
<comment type="subcellular location">
    <subcellularLocation>
        <location evidence="6">Cytoplasm</location>
    </subcellularLocation>
</comment>
<evidence type="ECO:0000313" key="10">
    <source>
        <dbReference type="Proteomes" id="UP000464524"/>
    </source>
</evidence>
<evidence type="ECO:0000256" key="2">
    <source>
        <dbReference type="ARBA" id="ARBA00022741"/>
    </source>
</evidence>
<dbReference type="AlphaFoldDB" id="A0A857JCU6"/>
<protein>
    <recommendedName>
        <fullName evidence="6">Chromosome partition protein Smc</fullName>
    </recommendedName>
</protein>
<dbReference type="PANTHER" id="PTHR43977">
    <property type="entry name" value="STRUCTURAL MAINTENANCE OF CHROMOSOMES PROTEIN 3"/>
    <property type="match status" value="1"/>
</dbReference>
<dbReference type="SUPFAM" id="SSF52540">
    <property type="entry name" value="P-loop containing nucleoside triphosphate hydrolases"/>
    <property type="match status" value="1"/>
</dbReference>
<dbReference type="InterPro" id="IPR024704">
    <property type="entry name" value="SMC"/>
</dbReference>
<dbReference type="GO" id="GO:0007062">
    <property type="term" value="P:sister chromatid cohesion"/>
    <property type="evidence" value="ECO:0007669"/>
    <property type="project" value="InterPro"/>
</dbReference>
<dbReference type="GO" id="GO:0006260">
    <property type="term" value="P:DNA replication"/>
    <property type="evidence" value="ECO:0007669"/>
    <property type="project" value="UniProtKB-UniRule"/>
</dbReference>
<accession>A0A857JCU6</accession>
<dbReference type="EMBL" id="CP047656">
    <property type="protein sequence ID" value="QHJ09849.1"/>
    <property type="molecule type" value="Genomic_DNA"/>
</dbReference>
<comment type="subunit">
    <text evidence="6">Homodimer.</text>
</comment>
<dbReference type="NCBIfam" id="TIGR02168">
    <property type="entry name" value="SMC_prok_B"/>
    <property type="match status" value="1"/>
</dbReference>
<feature type="coiled-coil region" evidence="6">
    <location>
        <begin position="217"/>
        <end position="311"/>
    </location>
</feature>
<dbReference type="GO" id="GO:0007059">
    <property type="term" value="P:chromosome segregation"/>
    <property type="evidence" value="ECO:0007669"/>
    <property type="project" value="UniProtKB-UniRule"/>
</dbReference>
<evidence type="ECO:0000313" key="9">
    <source>
        <dbReference type="EMBL" id="QHJ09849.1"/>
    </source>
</evidence>
<feature type="domain" description="RecF/RecN/SMC N-terminal" evidence="8">
    <location>
        <begin position="50"/>
        <end position="1195"/>
    </location>
</feature>